<dbReference type="EMBL" id="JBHSNQ010000004">
    <property type="protein sequence ID" value="MFC5540207.1"/>
    <property type="molecule type" value="Genomic_DNA"/>
</dbReference>
<organism evidence="1 2">
    <name type="scientific">Ureibacillus suwonensis</name>
    <dbReference type="NCBI Taxonomy" id="313007"/>
    <lineage>
        <taxon>Bacteria</taxon>
        <taxon>Bacillati</taxon>
        <taxon>Bacillota</taxon>
        <taxon>Bacilli</taxon>
        <taxon>Bacillales</taxon>
        <taxon>Caryophanaceae</taxon>
        <taxon>Ureibacillus</taxon>
    </lineage>
</organism>
<keyword evidence="2" id="KW-1185">Reference proteome</keyword>
<evidence type="ECO:0000313" key="2">
    <source>
        <dbReference type="Proteomes" id="UP001595978"/>
    </source>
</evidence>
<dbReference type="Proteomes" id="UP001595978">
    <property type="component" value="Unassembled WGS sequence"/>
</dbReference>
<gene>
    <name evidence="1" type="ORF">ACFPOH_00105</name>
</gene>
<comment type="caution">
    <text evidence="1">The sequence shown here is derived from an EMBL/GenBank/DDBJ whole genome shotgun (WGS) entry which is preliminary data.</text>
</comment>
<dbReference type="RefSeq" id="WP_342469296.1">
    <property type="nucleotide sequence ID" value="NZ_JBHSNQ010000004.1"/>
</dbReference>
<protein>
    <submittedName>
        <fullName evidence="1">Uncharacterized protein</fullName>
    </submittedName>
</protein>
<evidence type="ECO:0000313" key="1">
    <source>
        <dbReference type="EMBL" id="MFC5540207.1"/>
    </source>
</evidence>
<reference evidence="2" key="1">
    <citation type="journal article" date="2019" name="Int. J. Syst. Evol. Microbiol.">
        <title>The Global Catalogue of Microorganisms (GCM) 10K type strain sequencing project: providing services to taxonomists for standard genome sequencing and annotation.</title>
        <authorList>
            <consortium name="The Broad Institute Genomics Platform"/>
            <consortium name="The Broad Institute Genome Sequencing Center for Infectious Disease"/>
            <person name="Wu L."/>
            <person name="Ma J."/>
        </authorList>
    </citation>
    <scope>NUCLEOTIDE SEQUENCE [LARGE SCALE GENOMIC DNA]</scope>
    <source>
        <strain evidence="2">CCUG 56331</strain>
    </source>
</reference>
<accession>A0ABW0R608</accession>
<sequence length="49" mass="5880">MIQFYRDANLPISEDSTYYAIIEKLEENEKNAMNQMIRLYFQNNGFPKS</sequence>
<proteinExistence type="predicted"/>
<name>A0ABW0R608_9BACL</name>